<protein>
    <recommendedName>
        <fullName evidence="4">Pyridoxamine 5'-phosphate oxidase family protein</fullName>
    </recommendedName>
</protein>
<evidence type="ECO:0000256" key="1">
    <source>
        <dbReference type="SAM" id="MobiDB-lite"/>
    </source>
</evidence>
<dbReference type="Pfam" id="PF12900">
    <property type="entry name" value="Pyridox_ox_2"/>
    <property type="match status" value="1"/>
</dbReference>
<dbReference type="RefSeq" id="WP_344051584.1">
    <property type="nucleotide sequence ID" value="NZ_BAAAPK010000001.1"/>
</dbReference>
<evidence type="ECO:0008006" key="4">
    <source>
        <dbReference type="Google" id="ProtNLM"/>
    </source>
</evidence>
<gene>
    <name evidence="2" type="ORF">GCM10009807_06640</name>
</gene>
<feature type="region of interest" description="Disordered" evidence="1">
    <location>
        <begin position="130"/>
        <end position="184"/>
    </location>
</feature>
<feature type="compositionally biased region" description="Basic and acidic residues" evidence="1">
    <location>
        <begin position="153"/>
        <end position="167"/>
    </location>
</feature>
<feature type="compositionally biased region" description="Pro residues" evidence="1">
    <location>
        <begin position="173"/>
        <end position="184"/>
    </location>
</feature>
<keyword evidence="3" id="KW-1185">Reference proteome</keyword>
<evidence type="ECO:0000313" key="2">
    <source>
        <dbReference type="EMBL" id="GAA1665158.1"/>
    </source>
</evidence>
<dbReference type="InterPro" id="IPR012349">
    <property type="entry name" value="Split_barrel_FMN-bd"/>
</dbReference>
<dbReference type="SUPFAM" id="SSF50475">
    <property type="entry name" value="FMN-binding split barrel"/>
    <property type="match status" value="1"/>
</dbReference>
<reference evidence="3" key="1">
    <citation type="journal article" date="2019" name="Int. J. Syst. Evol. Microbiol.">
        <title>The Global Catalogue of Microorganisms (GCM) 10K type strain sequencing project: providing services to taxonomists for standard genome sequencing and annotation.</title>
        <authorList>
            <consortium name="The Broad Institute Genomics Platform"/>
            <consortium name="The Broad Institute Genome Sequencing Center for Infectious Disease"/>
            <person name="Wu L."/>
            <person name="Ma J."/>
        </authorList>
    </citation>
    <scope>NUCLEOTIDE SEQUENCE [LARGE SCALE GENOMIC DNA]</scope>
    <source>
        <strain evidence="3">JCM 15575</strain>
    </source>
</reference>
<dbReference type="EMBL" id="BAAAPK010000001">
    <property type="protein sequence ID" value="GAA1665158.1"/>
    <property type="molecule type" value="Genomic_DNA"/>
</dbReference>
<proteinExistence type="predicted"/>
<evidence type="ECO:0000313" key="3">
    <source>
        <dbReference type="Proteomes" id="UP001500596"/>
    </source>
</evidence>
<dbReference type="Gene3D" id="2.30.110.10">
    <property type="entry name" value="Electron Transport, Fmn-binding Protein, Chain A"/>
    <property type="match status" value="1"/>
</dbReference>
<accession>A0ABP4S0H6</accession>
<dbReference type="InterPro" id="IPR024747">
    <property type="entry name" value="Pyridox_Oxase-rel"/>
</dbReference>
<sequence>MTDDDRGIEHLTTTECWRLLESTSLGRLAVEGDKGAPDLFPVNFTVHSGSVFLRSAPGSKLMDIAAHPGVAFEIDGEDPLSHWSVVIRGSAVRLDSDAEIHESGVEKLRSASPTEKHDFVRITPASVTGRRFRKGAASAPASAAPVTTTGSHEPIRPPERGDQRPGRAETGPIPIPHFPPRPTH</sequence>
<dbReference type="Proteomes" id="UP001500596">
    <property type="component" value="Unassembled WGS sequence"/>
</dbReference>
<comment type="caution">
    <text evidence="2">The sequence shown here is derived from an EMBL/GenBank/DDBJ whole genome shotgun (WGS) entry which is preliminary data.</text>
</comment>
<organism evidence="2 3">
    <name type="scientific">Microbacterium lacus</name>
    <dbReference type="NCBI Taxonomy" id="415217"/>
    <lineage>
        <taxon>Bacteria</taxon>
        <taxon>Bacillati</taxon>
        <taxon>Actinomycetota</taxon>
        <taxon>Actinomycetes</taxon>
        <taxon>Micrococcales</taxon>
        <taxon>Microbacteriaceae</taxon>
        <taxon>Microbacterium</taxon>
    </lineage>
</organism>
<feature type="compositionally biased region" description="Low complexity" evidence="1">
    <location>
        <begin position="136"/>
        <end position="145"/>
    </location>
</feature>
<name>A0ABP4S0H6_9MICO</name>